<dbReference type="AlphaFoldDB" id="A0AAP5I6X4"/>
<evidence type="ECO:0000256" key="7">
    <source>
        <dbReference type="ARBA" id="ARBA00022989"/>
    </source>
</evidence>
<evidence type="ECO:0000256" key="1">
    <source>
        <dbReference type="ARBA" id="ARBA00004141"/>
    </source>
</evidence>
<dbReference type="SUPFAM" id="SSF53448">
    <property type="entry name" value="Nucleotide-diphospho-sugar transferases"/>
    <property type="match status" value="1"/>
</dbReference>
<dbReference type="EMBL" id="JAALHA020000006">
    <property type="protein sequence ID" value="MDR9895855.1"/>
    <property type="molecule type" value="Genomic_DNA"/>
</dbReference>
<dbReference type="GO" id="GO:0016020">
    <property type="term" value="C:membrane"/>
    <property type="evidence" value="ECO:0007669"/>
    <property type="project" value="UniProtKB-SubCell"/>
</dbReference>
<dbReference type="GO" id="GO:0008120">
    <property type="term" value="F:ceramide glucosyltransferase activity"/>
    <property type="evidence" value="ECO:0007669"/>
    <property type="project" value="TreeGrafter"/>
</dbReference>
<keyword evidence="11" id="KW-1185">Reference proteome</keyword>
<protein>
    <submittedName>
        <fullName evidence="10">Glycosyltransferase</fullName>
        <ecNumber evidence="10">2.4.-.-</ecNumber>
    </submittedName>
</protein>
<evidence type="ECO:0000256" key="3">
    <source>
        <dbReference type="ARBA" id="ARBA00004991"/>
    </source>
</evidence>
<evidence type="ECO:0000313" key="10">
    <source>
        <dbReference type="EMBL" id="MDR9895855.1"/>
    </source>
</evidence>
<proteinExistence type="predicted"/>
<evidence type="ECO:0000313" key="11">
    <source>
        <dbReference type="Proteomes" id="UP000667802"/>
    </source>
</evidence>
<keyword evidence="5 10" id="KW-0808">Transferase</keyword>
<keyword evidence="4 10" id="KW-0328">Glycosyltransferase</keyword>
<gene>
    <name evidence="10" type="ORF">G7B40_014970</name>
</gene>
<evidence type="ECO:0000256" key="2">
    <source>
        <dbReference type="ARBA" id="ARBA00004760"/>
    </source>
</evidence>
<comment type="pathway">
    <text evidence="3">Sphingolipid metabolism.</text>
</comment>
<comment type="subcellular location">
    <subcellularLocation>
        <location evidence="1">Membrane</location>
        <topology evidence="1">Multi-pass membrane protein</topology>
    </subcellularLocation>
</comment>
<dbReference type="Pfam" id="PF13506">
    <property type="entry name" value="Glyco_transf_21"/>
    <property type="match status" value="1"/>
</dbReference>
<feature type="transmembrane region" description="Helical" evidence="9">
    <location>
        <begin position="281"/>
        <end position="301"/>
    </location>
</feature>
<comment type="pathway">
    <text evidence="2">Lipid metabolism; sphingolipid metabolism.</text>
</comment>
<dbReference type="EC" id="2.4.-.-" evidence="10"/>
<evidence type="ECO:0000256" key="9">
    <source>
        <dbReference type="SAM" id="Phobius"/>
    </source>
</evidence>
<evidence type="ECO:0000256" key="4">
    <source>
        <dbReference type="ARBA" id="ARBA00022676"/>
    </source>
</evidence>
<dbReference type="RefSeq" id="WP_208339867.1">
    <property type="nucleotide sequence ID" value="NZ_CAWQFN010000577.1"/>
</dbReference>
<evidence type="ECO:0000256" key="8">
    <source>
        <dbReference type="ARBA" id="ARBA00023136"/>
    </source>
</evidence>
<comment type="caution">
    <text evidence="10">The sequence shown here is derived from an EMBL/GenBank/DDBJ whole genome shotgun (WGS) entry which is preliminary data.</text>
</comment>
<evidence type="ECO:0000256" key="6">
    <source>
        <dbReference type="ARBA" id="ARBA00022692"/>
    </source>
</evidence>
<dbReference type="Proteomes" id="UP000667802">
    <property type="component" value="Unassembled WGS sequence"/>
</dbReference>
<dbReference type="GO" id="GO:0006679">
    <property type="term" value="P:glucosylceramide biosynthetic process"/>
    <property type="evidence" value="ECO:0007669"/>
    <property type="project" value="TreeGrafter"/>
</dbReference>
<name>A0AAP5I6X4_9CYAN</name>
<dbReference type="InterPro" id="IPR029044">
    <property type="entry name" value="Nucleotide-diphossugar_trans"/>
</dbReference>
<evidence type="ECO:0000256" key="5">
    <source>
        <dbReference type="ARBA" id="ARBA00022679"/>
    </source>
</evidence>
<accession>A0AAP5I6X4</accession>
<dbReference type="Gene3D" id="3.90.550.10">
    <property type="entry name" value="Spore Coat Polysaccharide Biosynthesis Protein SpsA, Chain A"/>
    <property type="match status" value="1"/>
</dbReference>
<keyword evidence="6 9" id="KW-0812">Transmembrane</keyword>
<keyword evidence="7 9" id="KW-1133">Transmembrane helix</keyword>
<dbReference type="InterPro" id="IPR025993">
    <property type="entry name" value="Ceramide_glucosylTrfase"/>
</dbReference>
<organism evidence="10 11">
    <name type="scientific">Aetokthonos hydrillicola Thurmond2011</name>
    <dbReference type="NCBI Taxonomy" id="2712845"/>
    <lineage>
        <taxon>Bacteria</taxon>
        <taxon>Bacillati</taxon>
        <taxon>Cyanobacteriota</taxon>
        <taxon>Cyanophyceae</taxon>
        <taxon>Nostocales</taxon>
        <taxon>Hapalosiphonaceae</taxon>
        <taxon>Aetokthonos</taxon>
    </lineage>
</organism>
<dbReference type="PANTHER" id="PTHR12726:SF0">
    <property type="entry name" value="CERAMIDE GLUCOSYLTRANSFERASE"/>
    <property type="match status" value="1"/>
</dbReference>
<keyword evidence="8 9" id="KW-0472">Membrane</keyword>
<dbReference type="PANTHER" id="PTHR12726">
    <property type="entry name" value="CERAMIDE GLUCOSYLTRANSFERASE"/>
    <property type="match status" value="1"/>
</dbReference>
<dbReference type="CDD" id="cd02520">
    <property type="entry name" value="Glucosylceramide_synthase"/>
    <property type="match status" value="1"/>
</dbReference>
<feature type="transmembrane region" description="Helical" evidence="9">
    <location>
        <begin position="306"/>
        <end position="327"/>
    </location>
</feature>
<reference evidence="11" key="1">
    <citation type="journal article" date="2021" name="Science">
        <title>Hunting the eagle killer: A cyanobacterial neurotoxin causes vacuolar myelinopathy.</title>
        <authorList>
            <person name="Breinlinger S."/>
            <person name="Phillips T.J."/>
            <person name="Haram B.N."/>
            <person name="Mares J."/>
            <person name="Martinez Yerena J.A."/>
            <person name="Hrouzek P."/>
            <person name="Sobotka R."/>
            <person name="Henderson W.M."/>
            <person name="Schmieder P."/>
            <person name="Williams S.M."/>
            <person name="Lauderdale J.D."/>
            <person name="Wilde H.D."/>
            <person name="Gerrin W."/>
            <person name="Kust A."/>
            <person name="Washington J.W."/>
            <person name="Wagner C."/>
            <person name="Geier B."/>
            <person name="Liebeke M."/>
            <person name="Enke H."/>
            <person name="Niedermeyer T.H.J."/>
            <person name="Wilde S.B."/>
        </authorList>
    </citation>
    <scope>NUCLEOTIDE SEQUENCE [LARGE SCALE GENOMIC DNA]</scope>
    <source>
        <strain evidence="11">Thurmond2011</strain>
    </source>
</reference>
<sequence>MIIALQLVLLILIAGSVAFYIWCAVSTAEFFLAPKQEEDINYQPVSIMIPVCGVDDHSRENWESFCQQDYEDYEVLFGVMNPKDPAVPILEEVVAKFPGRAKLIFCLEVLGLNHQVSNLMHLLEAAQHELVIFTDSDVYVKTHYLRTVTAPLVDSSIGLVTCSYVAHKPHFLVPAIAALGRCLDNIPSVLLARKLNGGGLWFAFGATMATRKSLLTQVGGLQSIVNRIGSDYLIGNMVVNAGYRIELSRYIIETDGGRQTFQQLFQRELRWAITIRYTEGLLYYGNVFIYGTVYCVPLLLLSGFQLWAVIVSIVTIVIRIVQSLTAIYTMNCPKLATWLWALPLRDLLSFIIFVGGGVSKSIYWRGRRLQIGMGGTLTEQDSIRV</sequence>